<dbReference type="AlphaFoldDB" id="A0A6J7GGI8"/>
<dbReference type="PANTHER" id="PTHR43755">
    <property type="match status" value="1"/>
</dbReference>
<sequence>MDPRAASDRPAVVVVGGGIAALELVLALHDLAPGRVRVTMIAPEPEFVLRPLDVARPFTRGHADRLDLAGFMGEHDGRFRRTAVTGVDAERRTVRCSTGADEPYDVLVVAVGATARPAFGHSLTFGSDLLAVGGLLADLEEGYSQSVAFVVPVGCTWTLPVYELALMTAQDVWGMDVHDVQLHLVTPERVPLEAFGEEAGAAVAELLVAAGITLHAGVRADVTRNNHVDLGDGRDLHVERIVALPILDGPRVAGLPSDAQGFLPVDRFGSVVGVDGVWAAGDATTNPVKQGGLACLQADAVATCIASHAGGHVSPMPYVPELRGRLLTGHGDRFLRRGPGETGRSEADDRPLWWPPSKVSGHYLSPYLEARGLVHLPVREDRRTAGIDVQLRPG</sequence>
<name>A0A6J7GGI8_9ZZZZ</name>
<dbReference type="EMBL" id="CAFBMK010000029">
    <property type="protein sequence ID" value="CAB4904075.1"/>
    <property type="molecule type" value="Genomic_DNA"/>
</dbReference>
<dbReference type="InterPro" id="IPR036188">
    <property type="entry name" value="FAD/NAD-bd_sf"/>
</dbReference>
<evidence type="ECO:0000256" key="1">
    <source>
        <dbReference type="SAM" id="MobiDB-lite"/>
    </source>
</evidence>
<proteinExistence type="predicted"/>
<dbReference type="SUPFAM" id="SSF51905">
    <property type="entry name" value="FAD/NAD(P)-binding domain"/>
    <property type="match status" value="1"/>
</dbReference>
<dbReference type="Pfam" id="PF07992">
    <property type="entry name" value="Pyr_redox_2"/>
    <property type="match status" value="1"/>
</dbReference>
<dbReference type="GO" id="GO:0016491">
    <property type="term" value="F:oxidoreductase activity"/>
    <property type="evidence" value="ECO:0007669"/>
    <property type="project" value="InterPro"/>
</dbReference>
<feature type="region of interest" description="Disordered" evidence="1">
    <location>
        <begin position="333"/>
        <end position="352"/>
    </location>
</feature>
<gene>
    <name evidence="3" type="ORF">UFOPK3564_00759</name>
</gene>
<dbReference type="Gene3D" id="3.50.50.60">
    <property type="entry name" value="FAD/NAD(P)-binding domain"/>
    <property type="match status" value="2"/>
</dbReference>
<dbReference type="InterPro" id="IPR052541">
    <property type="entry name" value="SQRD"/>
</dbReference>
<feature type="domain" description="FAD/NAD(P)-binding" evidence="2">
    <location>
        <begin position="11"/>
        <end position="286"/>
    </location>
</feature>
<feature type="compositionally biased region" description="Basic and acidic residues" evidence="1">
    <location>
        <begin position="333"/>
        <end position="351"/>
    </location>
</feature>
<evidence type="ECO:0000313" key="3">
    <source>
        <dbReference type="EMBL" id="CAB4904075.1"/>
    </source>
</evidence>
<dbReference type="PANTHER" id="PTHR43755:SF1">
    <property type="entry name" value="FAD-DEPENDENT PYRIDINE NUCLEOTIDE-DISULPHIDE OXIDOREDUCTASE"/>
    <property type="match status" value="1"/>
</dbReference>
<evidence type="ECO:0000259" key="2">
    <source>
        <dbReference type="Pfam" id="PF07992"/>
    </source>
</evidence>
<reference evidence="3" key="1">
    <citation type="submission" date="2020-05" db="EMBL/GenBank/DDBJ databases">
        <authorList>
            <person name="Chiriac C."/>
            <person name="Salcher M."/>
            <person name="Ghai R."/>
            <person name="Kavagutti S V."/>
        </authorList>
    </citation>
    <scope>NUCLEOTIDE SEQUENCE</scope>
</reference>
<accession>A0A6J7GGI8</accession>
<dbReference type="InterPro" id="IPR023753">
    <property type="entry name" value="FAD/NAD-binding_dom"/>
</dbReference>
<organism evidence="3">
    <name type="scientific">freshwater metagenome</name>
    <dbReference type="NCBI Taxonomy" id="449393"/>
    <lineage>
        <taxon>unclassified sequences</taxon>
        <taxon>metagenomes</taxon>
        <taxon>ecological metagenomes</taxon>
    </lineage>
</organism>
<protein>
    <submittedName>
        <fullName evidence="3">Unannotated protein</fullName>
    </submittedName>
</protein>